<keyword evidence="3 6" id="KW-0812">Transmembrane</keyword>
<feature type="transmembrane region" description="Helical" evidence="6">
    <location>
        <begin position="161"/>
        <end position="178"/>
    </location>
</feature>
<comment type="subcellular location">
    <subcellularLocation>
        <location evidence="1">Membrane</location>
        <topology evidence="1">Multi-pass membrane protein</topology>
    </subcellularLocation>
</comment>
<organism evidence="7">
    <name type="scientific">Cryptomeria japonica</name>
    <name type="common">Japanese cedar</name>
    <name type="synonym">Cupressus japonica</name>
    <dbReference type="NCBI Taxonomy" id="3369"/>
    <lineage>
        <taxon>Eukaryota</taxon>
        <taxon>Viridiplantae</taxon>
        <taxon>Streptophyta</taxon>
        <taxon>Embryophyta</taxon>
        <taxon>Tracheophyta</taxon>
        <taxon>Spermatophyta</taxon>
        <taxon>Pinopsida</taxon>
        <taxon>Pinidae</taxon>
        <taxon>Conifers II</taxon>
        <taxon>Cupressales</taxon>
        <taxon>Cupressaceae</taxon>
        <taxon>Cryptomeria</taxon>
    </lineage>
</organism>
<proteinExistence type="evidence at transcript level"/>
<comment type="similarity">
    <text evidence="2">Belongs to the Cold-regulated 413 protein family.</text>
</comment>
<feature type="transmembrane region" description="Helical" evidence="6">
    <location>
        <begin position="218"/>
        <end position="240"/>
    </location>
</feature>
<evidence type="ECO:0000256" key="6">
    <source>
        <dbReference type="SAM" id="Phobius"/>
    </source>
</evidence>
<sequence length="241" mass="26047">MASATLTSALRPSLCKVSAGSFGVSRTRVAAARPLQLKSTNRASFTTLPSSLRSGSFFMGNVLSCKADKLGGRGKRGGTSSIQCARVDLLYSTEALRWLFAVSSVVLMFSKHTVIRKSFLVPLLALQAPGDVVSWIRGDYGLWTAFSIFLIRLFYPIPGEMELPLLFVLLVIIAPSQASSMRGTQASMVISTAISAYLSFQHFTNAGSVKKAFEQNSVVASIASLCLICVPIWFLIQGFIF</sequence>
<evidence type="ECO:0000256" key="3">
    <source>
        <dbReference type="ARBA" id="ARBA00022692"/>
    </source>
</evidence>
<keyword evidence="5 6" id="KW-0472">Membrane</keyword>
<keyword evidence="4 6" id="KW-1133">Transmembrane helix</keyword>
<evidence type="ECO:0000256" key="2">
    <source>
        <dbReference type="ARBA" id="ARBA00005852"/>
    </source>
</evidence>
<dbReference type="InterPro" id="IPR008892">
    <property type="entry name" value="COR413"/>
</dbReference>
<protein>
    <submittedName>
        <fullName evidence="7">Cold acclimation protein COR413-TM1</fullName>
    </submittedName>
</protein>
<evidence type="ECO:0000256" key="4">
    <source>
        <dbReference type="ARBA" id="ARBA00022989"/>
    </source>
</evidence>
<accession>Q84LB5</accession>
<dbReference type="EMBL" id="AY181207">
    <property type="protein sequence ID" value="AAO24628.1"/>
    <property type="molecule type" value="mRNA"/>
</dbReference>
<name>Q84LB5_CRYJA</name>
<dbReference type="AlphaFoldDB" id="Q84LB5"/>
<evidence type="ECO:0000256" key="5">
    <source>
        <dbReference type="ARBA" id="ARBA00023136"/>
    </source>
</evidence>
<dbReference type="PANTHER" id="PTHR33596:SF17">
    <property type="entry name" value="COLD-REGULATED 413 INNER MEMBRANE PROTEIN 1, CHLOROPLASTIC-RELATED"/>
    <property type="match status" value="1"/>
</dbReference>
<dbReference type="GO" id="GO:0016020">
    <property type="term" value="C:membrane"/>
    <property type="evidence" value="ECO:0007669"/>
    <property type="project" value="UniProtKB-SubCell"/>
</dbReference>
<evidence type="ECO:0000256" key="1">
    <source>
        <dbReference type="ARBA" id="ARBA00004141"/>
    </source>
</evidence>
<reference evidence="7" key="1">
    <citation type="journal article" date="2003" name="Plant Physiol.">
        <title>Expression profiling and bioinformatic analyses of a novel stress-regulated multispanning transmembrane protein family from cereals and Arabidopsis.</title>
        <authorList>
            <person name="Breton G."/>
            <person name="Danyluk J."/>
            <person name="Charron J.B."/>
            <person name="Sarhan F."/>
        </authorList>
    </citation>
    <scope>NUCLEOTIDE SEQUENCE</scope>
    <source>
        <tissue evidence="7">Inner bark</tissue>
    </source>
</reference>
<dbReference type="Pfam" id="PF05562">
    <property type="entry name" value="WCOR413"/>
    <property type="match status" value="1"/>
</dbReference>
<evidence type="ECO:0000313" key="7">
    <source>
        <dbReference type="EMBL" id="AAO24628.1"/>
    </source>
</evidence>
<dbReference type="PANTHER" id="PTHR33596">
    <property type="entry name" value="COLD-REGULATED 413 PLASMA MEMBRANE PROTEIN 2"/>
    <property type="match status" value="1"/>
</dbReference>